<accession>A0A368GX95</accession>
<organism evidence="1 2">
    <name type="scientific">Ancylostoma caninum</name>
    <name type="common">Dog hookworm</name>
    <dbReference type="NCBI Taxonomy" id="29170"/>
    <lineage>
        <taxon>Eukaryota</taxon>
        <taxon>Metazoa</taxon>
        <taxon>Ecdysozoa</taxon>
        <taxon>Nematoda</taxon>
        <taxon>Chromadorea</taxon>
        <taxon>Rhabditida</taxon>
        <taxon>Rhabditina</taxon>
        <taxon>Rhabditomorpha</taxon>
        <taxon>Strongyloidea</taxon>
        <taxon>Ancylostomatidae</taxon>
        <taxon>Ancylostomatinae</taxon>
        <taxon>Ancylostoma</taxon>
    </lineage>
</organism>
<dbReference type="Pfam" id="PF21556">
    <property type="entry name" value="AceES-2"/>
    <property type="match status" value="1"/>
</dbReference>
<evidence type="ECO:0000313" key="2">
    <source>
        <dbReference type="Proteomes" id="UP000252519"/>
    </source>
</evidence>
<gene>
    <name evidence="1" type="ORF">ANCCAN_05744</name>
</gene>
<proteinExistence type="predicted"/>
<dbReference type="Proteomes" id="UP000252519">
    <property type="component" value="Unassembled WGS sequence"/>
</dbReference>
<protein>
    <submittedName>
        <fullName evidence="1">Uncharacterized protein</fullName>
    </submittedName>
</protein>
<reference evidence="1 2" key="1">
    <citation type="submission" date="2014-10" db="EMBL/GenBank/DDBJ databases">
        <title>Draft genome of the hookworm Ancylostoma caninum.</title>
        <authorList>
            <person name="Mitreva M."/>
        </authorList>
    </citation>
    <scope>NUCLEOTIDE SEQUENCE [LARGE SCALE GENOMIC DNA]</scope>
    <source>
        <strain evidence="1 2">Baltimore</strain>
    </source>
</reference>
<dbReference type="EMBL" id="JOJR01000050">
    <property type="protein sequence ID" value="RCN48198.1"/>
    <property type="molecule type" value="Genomic_DNA"/>
</dbReference>
<evidence type="ECO:0000313" key="1">
    <source>
        <dbReference type="EMBL" id="RCN48198.1"/>
    </source>
</evidence>
<name>A0A368GX95_ANCCA</name>
<keyword evidence="2" id="KW-1185">Reference proteome</keyword>
<dbReference type="InterPro" id="IPR049084">
    <property type="entry name" value="AceES-2"/>
</dbReference>
<sequence>MYGKCGLQTSKSYVLGCKMYEEPDCHFMKRREEVTEAEWKLIDIWGFGH</sequence>
<dbReference type="Gene3D" id="2.40.50.780">
    <property type="match status" value="1"/>
</dbReference>
<dbReference type="AlphaFoldDB" id="A0A368GX95"/>
<comment type="caution">
    <text evidence="1">The sequence shown here is derived from an EMBL/GenBank/DDBJ whole genome shotgun (WGS) entry which is preliminary data.</text>
</comment>